<evidence type="ECO:0000256" key="1">
    <source>
        <dbReference type="SAM" id="MobiDB-lite"/>
    </source>
</evidence>
<feature type="transmembrane region" description="Helical" evidence="2">
    <location>
        <begin position="613"/>
        <end position="641"/>
    </location>
</feature>
<evidence type="ECO:0000256" key="2">
    <source>
        <dbReference type="SAM" id="Phobius"/>
    </source>
</evidence>
<accession>A0A369XRX7</accession>
<feature type="region of interest" description="Disordered" evidence="1">
    <location>
        <begin position="573"/>
        <end position="599"/>
    </location>
</feature>
<keyword evidence="2" id="KW-1133">Transmembrane helix</keyword>
<evidence type="ECO:0000313" key="3">
    <source>
        <dbReference type="EMBL" id="RDE52155.1"/>
    </source>
</evidence>
<comment type="caution">
    <text evidence="3">The sequence shown here is derived from an EMBL/GenBank/DDBJ whole genome shotgun (WGS) entry which is preliminary data.</text>
</comment>
<keyword evidence="2" id="KW-0812">Transmembrane</keyword>
<name>A0A369XRX7_9PROT</name>
<proteinExistence type="predicted"/>
<sequence>MLLIALSFWSAEAFCQAPSAVEQQARGASARYAALQALNAKATTLGKDNLDSRADAMEQQILDEAPQHRERAPSVKIVRSSVEKSIDDEFERITATVWEKFRLEELGIGRAVFEKEVRQKLGPRFSDERDKSLNANFERVFSDARRRAVDQQGRKFRAATYPSQEQVEAIDRQGWESAAGRETAAQIERSVKGAEATVFEENQKQVTQLVKEVRQSIDGQRAAQLQRLDATELPAGALSKDLAKTTLEESLRELLAAERAKPMTGFVYAELPAARQRIEEISSKAEVDRFMQFLKEFKLEIDPAELRARIDAEPEVYKERQPTQEKLTQELLRMAESRALRDYTQQSLSGTDMNAFRTRLVARIGGAAGNEVLRTAISEQLSAVLGPVRDEIALSQAKEYFSPVATRTWAVPESELKSLIEKHSEPSDFGQCMRLEGVTGKQPVLRNRLLSETETLVLKSVRELISEGREAWVLQVELVNRLAAPLQSEMAAAEKNGELGKKDVWVNKLTTRVENEWSSSRTGALWPNGTLPPANAATKYQHLFGETHHLIAQMVNRHFESYNKPVSIKTNENAPTAKIDKLPGNDGGKGGGGGGSGAGGGQGDGTGFGGTGLIGLFLALLPCLLLALAFLVIGAVTGYLFGMKRGKRMQSAA</sequence>
<protein>
    <submittedName>
        <fullName evidence="3">Uncharacterized protein</fullName>
    </submittedName>
</protein>
<dbReference type="AlphaFoldDB" id="A0A369XRX7"/>
<dbReference type="EMBL" id="QPGA01000002">
    <property type="protein sequence ID" value="RDE52155.1"/>
    <property type="molecule type" value="Genomic_DNA"/>
</dbReference>
<dbReference type="Proteomes" id="UP000253831">
    <property type="component" value="Unassembled WGS sequence"/>
</dbReference>
<gene>
    <name evidence="3" type="ORF">DVS81_02690</name>
</gene>
<keyword evidence="2" id="KW-0472">Membrane</keyword>
<reference evidence="3 4" key="1">
    <citation type="submission" date="2018-05" db="EMBL/GenBank/DDBJ databases">
        <title>Integrated omic analyses show evidence that a Ca. Accumulibacter phosphatis strain performs denitrification under micro-aerobic conditions.</title>
        <authorList>
            <person name="Camejo P.Y."/>
            <person name="Katherine M.D."/>
            <person name="Daniel N.R."/>
        </authorList>
    </citation>
    <scope>NUCLEOTIDE SEQUENCE [LARGE SCALE GENOMIC DNA]</scope>
    <source>
        <strain evidence="3">UW-LDO-IC</strain>
    </source>
</reference>
<evidence type="ECO:0000313" key="4">
    <source>
        <dbReference type="Proteomes" id="UP000253831"/>
    </source>
</evidence>
<organism evidence="3 4">
    <name type="scientific">Candidatus Accumulibacter meliphilus</name>
    <dbReference type="NCBI Taxonomy" id="2211374"/>
    <lineage>
        <taxon>Bacteria</taxon>
        <taxon>Pseudomonadati</taxon>
        <taxon>Pseudomonadota</taxon>
        <taxon>Betaproteobacteria</taxon>
        <taxon>Candidatus Accumulibacter</taxon>
    </lineage>
</organism>
<feature type="compositionally biased region" description="Gly residues" evidence="1">
    <location>
        <begin position="585"/>
        <end position="599"/>
    </location>
</feature>